<name>A0ABV0UG42_9TELE</name>
<keyword evidence="2" id="KW-1185">Reference proteome</keyword>
<proteinExistence type="predicted"/>
<accession>A0ABV0UG42</accession>
<dbReference type="Proteomes" id="UP001482620">
    <property type="component" value="Unassembled WGS sequence"/>
</dbReference>
<sequence>MNTFARHRKVMSSGFCLHAKLCTSSVQYCQLVTQGSRVPDILKGHRWLQRAAGKHTRGVYKNVDFTELIELMFYILQSHGISEEKTNHMDSSRLLIFFFSSNDVHLTKLSKSKTSD</sequence>
<protein>
    <submittedName>
        <fullName evidence="1">Uncharacterized protein</fullName>
    </submittedName>
</protein>
<comment type="caution">
    <text evidence="1">The sequence shown here is derived from an EMBL/GenBank/DDBJ whole genome shotgun (WGS) entry which is preliminary data.</text>
</comment>
<organism evidence="1 2">
    <name type="scientific">Ilyodon furcidens</name>
    <name type="common">goldbreast splitfin</name>
    <dbReference type="NCBI Taxonomy" id="33524"/>
    <lineage>
        <taxon>Eukaryota</taxon>
        <taxon>Metazoa</taxon>
        <taxon>Chordata</taxon>
        <taxon>Craniata</taxon>
        <taxon>Vertebrata</taxon>
        <taxon>Euteleostomi</taxon>
        <taxon>Actinopterygii</taxon>
        <taxon>Neopterygii</taxon>
        <taxon>Teleostei</taxon>
        <taxon>Neoteleostei</taxon>
        <taxon>Acanthomorphata</taxon>
        <taxon>Ovalentaria</taxon>
        <taxon>Atherinomorphae</taxon>
        <taxon>Cyprinodontiformes</taxon>
        <taxon>Goodeidae</taxon>
        <taxon>Ilyodon</taxon>
    </lineage>
</organism>
<evidence type="ECO:0000313" key="2">
    <source>
        <dbReference type="Proteomes" id="UP001482620"/>
    </source>
</evidence>
<gene>
    <name evidence="1" type="ORF">ILYODFUR_000238</name>
</gene>
<reference evidence="1 2" key="1">
    <citation type="submission" date="2021-06" db="EMBL/GenBank/DDBJ databases">
        <authorList>
            <person name="Palmer J.M."/>
        </authorList>
    </citation>
    <scope>NUCLEOTIDE SEQUENCE [LARGE SCALE GENOMIC DNA]</scope>
    <source>
        <strain evidence="2">if_2019</strain>
        <tissue evidence="1">Muscle</tissue>
    </source>
</reference>
<evidence type="ECO:0000313" key="1">
    <source>
        <dbReference type="EMBL" id="MEQ2242768.1"/>
    </source>
</evidence>
<dbReference type="EMBL" id="JAHRIQ010069523">
    <property type="protein sequence ID" value="MEQ2242768.1"/>
    <property type="molecule type" value="Genomic_DNA"/>
</dbReference>